<evidence type="ECO:0000256" key="5">
    <source>
        <dbReference type="RuleBase" id="RU003707"/>
    </source>
</evidence>
<dbReference type="Proteomes" id="UP000177876">
    <property type="component" value="Unassembled WGS sequence"/>
</dbReference>
<dbReference type="InterPro" id="IPR014748">
    <property type="entry name" value="Enoyl-CoA_hydra_C"/>
</dbReference>
<organism evidence="6 7">
    <name type="scientific">Candidatus Solincola sediminis</name>
    <dbReference type="NCBI Taxonomy" id="1797199"/>
    <lineage>
        <taxon>Bacteria</taxon>
        <taxon>Bacillati</taxon>
        <taxon>Actinomycetota</taxon>
        <taxon>Candidatus Geothermincolia</taxon>
        <taxon>Candidatus Geothermincolales</taxon>
        <taxon>Candidatus Geothermincolaceae</taxon>
        <taxon>Candidatus Solincola</taxon>
    </lineage>
</organism>
<sequence>MDYIFFQLEKEDGVGRVTINRPPANAMSLDFLQELSRLLDELKEDAGVRCVLFRSALPKYFMAGMDLKTLPPGLDVGELDPSLSPRALMKKVVSSLSGRVGDIFGVLQASINKVEALPKPTIAAINGHALGGGLEFSLGCDFRIMARGKGTIGLTEVSLGFLPAAGGTQRMTRVLGRAKTIEMILLSKRITADEAAEIGLIHKAVEPDDLEPESERLACELAHKATKAIGKVKQCVYGSEDLPVMEGLALENECLAELMLSDDMVEGIASFVMGTQAEFKGC</sequence>
<protein>
    <recommendedName>
        <fullName evidence="8">Enoyl-CoA hydratase/isomerase family protein</fullName>
    </recommendedName>
</protein>
<gene>
    <name evidence="6" type="ORF">A2Y75_11200</name>
</gene>
<dbReference type="AlphaFoldDB" id="A0A1F2WRB9"/>
<dbReference type="Pfam" id="PF00378">
    <property type="entry name" value="ECH_1"/>
    <property type="match status" value="2"/>
</dbReference>
<dbReference type="EMBL" id="MELK01000016">
    <property type="protein sequence ID" value="OFW59389.1"/>
    <property type="molecule type" value="Genomic_DNA"/>
</dbReference>
<dbReference type="InterPro" id="IPR029045">
    <property type="entry name" value="ClpP/crotonase-like_dom_sf"/>
</dbReference>
<dbReference type="GO" id="GO:0006635">
    <property type="term" value="P:fatty acid beta-oxidation"/>
    <property type="evidence" value="ECO:0007669"/>
    <property type="project" value="TreeGrafter"/>
</dbReference>
<evidence type="ECO:0000256" key="2">
    <source>
        <dbReference type="ARBA" id="ARBA00023239"/>
    </source>
</evidence>
<dbReference type="Gene3D" id="1.10.12.10">
    <property type="entry name" value="Lyase 2-enoyl-coa Hydratase, Chain A, domain 2"/>
    <property type="match status" value="1"/>
</dbReference>
<evidence type="ECO:0000256" key="4">
    <source>
        <dbReference type="ARBA" id="ARBA00023717"/>
    </source>
</evidence>
<evidence type="ECO:0000256" key="1">
    <source>
        <dbReference type="ARBA" id="ARBA00005254"/>
    </source>
</evidence>
<dbReference type="InterPro" id="IPR001753">
    <property type="entry name" value="Enoyl-CoA_hydra/iso"/>
</dbReference>
<reference evidence="6 7" key="1">
    <citation type="journal article" date="2016" name="Nat. Commun.">
        <title>Thousands of microbial genomes shed light on interconnected biogeochemical processes in an aquifer system.</title>
        <authorList>
            <person name="Anantharaman K."/>
            <person name="Brown C.T."/>
            <person name="Hug L.A."/>
            <person name="Sharon I."/>
            <person name="Castelle C.J."/>
            <person name="Probst A.J."/>
            <person name="Thomas B.C."/>
            <person name="Singh A."/>
            <person name="Wilkins M.J."/>
            <person name="Karaoz U."/>
            <person name="Brodie E.L."/>
            <person name="Williams K.H."/>
            <person name="Hubbard S.S."/>
            <person name="Banfield J.F."/>
        </authorList>
    </citation>
    <scope>NUCLEOTIDE SEQUENCE [LARGE SCALE GENOMIC DNA]</scope>
</reference>
<dbReference type="GO" id="GO:0004300">
    <property type="term" value="F:enoyl-CoA hydratase activity"/>
    <property type="evidence" value="ECO:0007669"/>
    <property type="project" value="UniProtKB-EC"/>
</dbReference>
<comment type="similarity">
    <text evidence="1 5">Belongs to the enoyl-CoA hydratase/isomerase family.</text>
</comment>
<evidence type="ECO:0008006" key="8">
    <source>
        <dbReference type="Google" id="ProtNLM"/>
    </source>
</evidence>
<comment type="catalytic activity">
    <reaction evidence="3">
        <text>a (3S)-3-hydroxyacyl-CoA = a (2E)-enoyl-CoA + H2O</text>
        <dbReference type="Rhea" id="RHEA:16105"/>
        <dbReference type="ChEBI" id="CHEBI:15377"/>
        <dbReference type="ChEBI" id="CHEBI:57318"/>
        <dbReference type="ChEBI" id="CHEBI:58856"/>
        <dbReference type="EC" id="4.2.1.17"/>
    </reaction>
</comment>
<dbReference type="STRING" id="1797197.A2Y75_11200"/>
<dbReference type="PROSITE" id="PS00166">
    <property type="entry name" value="ENOYL_COA_HYDRATASE"/>
    <property type="match status" value="1"/>
</dbReference>
<dbReference type="PANTHER" id="PTHR11941:SF54">
    <property type="entry name" value="ENOYL-COA HYDRATASE, MITOCHONDRIAL"/>
    <property type="match status" value="1"/>
</dbReference>
<evidence type="ECO:0000256" key="3">
    <source>
        <dbReference type="ARBA" id="ARBA00023709"/>
    </source>
</evidence>
<dbReference type="InterPro" id="IPR018376">
    <property type="entry name" value="Enoyl-CoA_hyd/isom_CS"/>
</dbReference>
<dbReference type="Gene3D" id="3.90.226.10">
    <property type="entry name" value="2-enoyl-CoA Hydratase, Chain A, domain 1"/>
    <property type="match status" value="1"/>
</dbReference>
<comment type="caution">
    <text evidence="6">The sequence shown here is derived from an EMBL/GenBank/DDBJ whole genome shotgun (WGS) entry which is preliminary data.</text>
</comment>
<evidence type="ECO:0000313" key="7">
    <source>
        <dbReference type="Proteomes" id="UP000177876"/>
    </source>
</evidence>
<evidence type="ECO:0000313" key="6">
    <source>
        <dbReference type="EMBL" id="OFW59389.1"/>
    </source>
</evidence>
<dbReference type="CDD" id="cd06558">
    <property type="entry name" value="crotonase-like"/>
    <property type="match status" value="1"/>
</dbReference>
<dbReference type="SUPFAM" id="SSF52096">
    <property type="entry name" value="ClpP/crotonase"/>
    <property type="match status" value="1"/>
</dbReference>
<dbReference type="PANTHER" id="PTHR11941">
    <property type="entry name" value="ENOYL-COA HYDRATASE-RELATED"/>
    <property type="match status" value="1"/>
</dbReference>
<proteinExistence type="inferred from homology"/>
<name>A0A1F2WRB9_9ACTN</name>
<keyword evidence="2" id="KW-0456">Lyase</keyword>
<accession>A0A1F2WRB9</accession>
<comment type="catalytic activity">
    <reaction evidence="4">
        <text>a 4-saturated-(3S)-3-hydroxyacyl-CoA = a (3E)-enoyl-CoA + H2O</text>
        <dbReference type="Rhea" id="RHEA:20724"/>
        <dbReference type="ChEBI" id="CHEBI:15377"/>
        <dbReference type="ChEBI" id="CHEBI:58521"/>
        <dbReference type="ChEBI" id="CHEBI:137480"/>
        <dbReference type="EC" id="4.2.1.17"/>
    </reaction>
</comment>